<keyword evidence="11" id="KW-0407">Ion channel</keyword>
<evidence type="ECO:0000256" key="4">
    <source>
        <dbReference type="ARBA" id="ARBA00022692"/>
    </source>
</evidence>
<keyword evidence="6" id="KW-0851">Voltage-gated channel</keyword>
<keyword evidence="7" id="KW-0630">Potassium</keyword>
<keyword evidence="5" id="KW-0631">Potassium channel</keyword>
<dbReference type="AlphaFoldDB" id="A0AAN9AV92"/>
<keyword evidence="10 13" id="KW-0472">Membrane</keyword>
<dbReference type="Pfam" id="PF02214">
    <property type="entry name" value="BTB_2"/>
    <property type="match status" value="1"/>
</dbReference>
<feature type="transmembrane region" description="Helical" evidence="13">
    <location>
        <begin position="238"/>
        <end position="257"/>
    </location>
</feature>
<organism evidence="16 17">
    <name type="scientific">Littorina saxatilis</name>
    <dbReference type="NCBI Taxonomy" id="31220"/>
    <lineage>
        <taxon>Eukaryota</taxon>
        <taxon>Metazoa</taxon>
        <taxon>Spiralia</taxon>
        <taxon>Lophotrochozoa</taxon>
        <taxon>Mollusca</taxon>
        <taxon>Gastropoda</taxon>
        <taxon>Caenogastropoda</taxon>
        <taxon>Littorinimorpha</taxon>
        <taxon>Littorinoidea</taxon>
        <taxon>Littorinidae</taxon>
        <taxon>Littorina</taxon>
    </lineage>
</organism>
<feature type="transmembrane region" description="Helical" evidence="13">
    <location>
        <begin position="397"/>
        <end position="418"/>
    </location>
</feature>
<keyword evidence="8 13" id="KW-1133">Transmembrane helix</keyword>
<dbReference type="Gene3D" id="3.30.710.10">
    <property type="entry name" value="Potassium Channel Kv1.1, Chain A"/>
    <property type="match status" value="1"/>
</dbReference>
<evidence type="ECO:0000256" key="12">
    <source>
        <dbReference type="SAM" id="MobiDB-lite"/>
    </source>
</evidence>
<feature type="domain" description="Potassium channel tetramerisation-type BTB" evidence="15">
    <location>
        <begin position="41"/>
        <end position="139"/>
    </location>
</feature>
<keyword evidence="4 13" id="KW-0812">Transmembrane</keyword>
<dbReference type="PRINTS" id="PR00169">
    <property type="entry name" value="KCHANNEL"/>
</dbReference>
<dbReference type="EMBL" id="JBAMIC010000019">
    <property type="protein sequence ID" value="KAK7093674.1"/>
    <property type="molecule type" value="Genomic_DNA"/>
</dbReference>
<feature type="region of interest" description="Disordered" evidence="12">
    <location>
        <begin position="501"/>
        <end position="529"/>
    </location>
</feature>
<comment type="subcellular location">
    <subcellularLocation>
        <location evidence="1">Membrane</location>
        <topology evidence="1">Multi-pass membrane protein</topology>
    </subcellularLocation>
</comment>
<evidence type="ECO:0000256" key="9">
    <source>
        <dbReference type="ARBA" id="ARBA00023065"/>
    </source>
</evidence>
<feature type="transmembrane region" description="Helical" evidence="13">
    <location>
        <begin position="372"/>
        <end position="390"/>
    </location>
</feature>
<dbReference type="InterPro" id="IPR003131">
    <property type="entry name" value="T1-type_BTB"/>
</dbReference>
<feature type="transmembrane region" description="Helical" evidence="13">
    <location>
        <begin position="199"/>
        <end position="218"/>
    </location>
</feature>
<dbReference type="PANTHER" id="PTHR11537:SF252">
    <property type="entry name" value="POTASSIUM VOLTAGE-GATED CHANNEL PROTEIN SHAW"/>
    <property type="match status" value="1"/>
</dbReference>
<evidence type="ECO:0000313" key="17">
    <source>
        <dbReference type="Proteomes" id="UP001374579"/>
    </source>
</evidence>
<keyword evidence="17" id="KW-1185">Reference proteome</keyword>
<protein>
    <submittedName>
        <fullName evidence="16">Uncharacterized protein</fullName>
    </submittedName>
</protein>
<evidence type="ECO:0000256" key="11">
    <source>
        <dbReference type="ARBA" id="ARBA00023303"/>
    </source>
</evidence>
<evidence type="ECO:0000256" key="10">
    <source>
        <dbReference type="ARBA" id="ARBA00023136"/>
    </source>
</evidence>
<dbReference type="SUPFAM" id="SSF54695">
    <property type="entry name" value="POZ domain"/>
    <property type="match status" value="1"/>
</dbReference>
<dbReference type="InterPro" id="IPR028325">
    <property type="entry name" value="VG_K_chnl"/>
</dbReference>
<evidence type="ECO:0000256" key="1">
    <source>
        <dbReference type="ARBA" id="ARBA00004141"/>
    </source>
</evidence>
<evidence type="ECO:0000256" key="2">
    <source>
        <dbReference type="ARBA" id="ARBA00022448"/>
    </source>
</evidence>
<accession>A0AAN9AV92</accession>
<gene>
    <name evidence="16" type="ORF">V1264_007376</name>
</gene>
<sequence length="619" mass="69875">MKRGPKRKSCITAMKPYLITGNRKNIPPSYQAAQPNFRNFVRINVNGRVFDLSRSTCIRIPVLQGMLTRGSKTSLGERKKGDTDGPADEVYFERNPSVFAAVVDYVQNNELHVPTKVCPKLFARDLNFWGFDIDEVEPCCFSRVVHFLWEQEKLAKFHDFLRSSPEEQPKGRRKSKFETMRSRVWKVLDEPFTSIPARIYFYAMCVFIVTSFFTIAAGTMEMFHKHEHKHQAVHNMHMISYTCNAYLYLDYLLRFLFCPSLRSFFMDLINVTDGLAVLSSIAKTIVEEMILVTDHTNKFYLEAIDILQLLRILRLVRPMSKVTGFRLIYFTLKCSFQELLLVFMLLGFLTIFFSTTLYYVDDGVCIESIPHGMWFALTTMTTVGYGDIVPKKAGTKVVGSVMAVFGIIMMSMTMPIMVSNFNALYINAVVGQPTAIEKAHEQIGNTGSTESDAENGLEEAAEGETSGLEAAKERCAKCCLSLRACLSRACKVACPPAEKSKSASDAEEERRTFSGDEADDESDSGNSSADDIEEYFINRWNRSPKVSPCPGVPVYHDRSSKETVATRRLLLSKVCDTACEEYKAVGLSRRRFAVISDGVSLLHEHSKGDDSNHGTFDQE</sequence>
<dbReference type="Gene3D" id="1.10.287.70">
    <property type="match status" value="1"/>
</dbReference>
<dbReference type="InterPro" id="IPR027359">
    <property type="entry name" value="Volt_channel_dom_sf"/>
</dbReference>
<evidence type="ECO:0000259" key="14">
    <source>
        <dbReference type="Pfam" id="PF00520"/>
    </source>
</evidence>
<dbReference type="InterPro" id="IPR005821">
    <property type="entry name" value="Ion_trans_dom"/>
</dbReference>
<comment type="caution">
    <text evidence="16">The sequence shown here is derived from an EMBL/GenBank/DDBJ whole genome shotgun (WGS) entry which is preliminary data.</text>
</comment>
<evidence type="ECO:0000256" key="6">
    <source>
        <dbReference type="ARBA" id="ARBA00022882"/>
    </source>
</evidence>
<dbReference type="GO" id="GO:0051260">
    <property type="term" value="P:protein homooligomerization"/>
    <property type="evidence" value="ECO:0007669"/>
    <property type="project" value="InterPro"/>
</dbReference>
<reference evidence="16 17" key="1">
    <citation type="submission" date="2024-02" db="EMBL/GenBank/DDBJ databases">
        <title>Chromosome-scale genome assembly of the rough periwinkle Littorina saxatilis.</title>
        <authorList>
            <person name="De Jode A."/>
            <person name="Faria R."/>
            <person name="Formenti G."/>
            <person name="Sims Y."/>
            <person name="Smith T.P."/>
            <person name="Tracey A."/>
            <person name="Wood J.M.D."/>
            <person name="Zagrodzka Z.B."/>
            <person name="Johannesson K."/>
            <person name="Butlin R.K."/>
            <person name="Leder E.H."/>
        </authorList>
    </citation>
    <scope>NUCLEOTIDE SEQUENCE [LARGE SCALE GENOMIC DNA]</scope>
    <source>
        <strain evidence="16">Snail1</strain>
        <tissue evidence="16">Muscle</tissue>
    </source>
</reference>
<feature type="domain" description="Ion transport" evidence="14">
    <location>
        <begin position="200"/>
        <end position="425"/>
    </location>
</feature>
<keyword evidence="9" id="KW-0406">Ion transport</keyword>
<feature type="transmembrane region" description="Helical" evidence="13">
    <location>
        <begin position="339"/>
        <end position="360"/>
    </location>
</feature>
<feature type="region of interest" description="Disordered" evidence="12">
    <location>
        <begin position="443"/>
        <end position="466"/>
    </location>
</feature>
<evidence type="ECO:0000256" key="8">
    <source>
        <dbReference type="ARBA" id="ARBA00022989"/>
    </source>
</evidence>
<name>A0AAN9AV92_9CAEN</name>
<evidence type="ECO:0000256" key="3">
    <source>
        <dbReference type="ARBA" id="ARBA00022538"/>
    </source>
</evidence>
<dbReference type="GO" id="GO:0001508">
    <property type="term" value="P:action potential"/>
    <property type="evidence" value="ECO:0007669"/>
    <property type="project" value="TreeGrafter"/>
</dbReference>
<dbReference type="PANTHER" id="PTHR11537">
    <property type="entry name" value="VOLTAGE-GATED POTASSIUM CHANNEL"/>
    <property type="match status" value="1"/>
</dbReference>
<dbReference type="InterPro" id="IPR003974">
    <property type="entry name" value="K_chnl_volt-dep_Kv3"/>
</dbReference>
<dbReference type="Pfam" id="PF00520">
    <property type="entry name" value="Ion_trans"/>
    <property type="match status" value="1"/>
</dbReference>
<evidence type="ECO:0000259" key="15">
    <source>
        <dbReference type="Pfam" id="PF02214"/>
    </source>
</evidence>
<evidence type="ECO:0000256" key="13">
    <source>
        <dbReference type="SAM" id="Phobius"/>
    </source>
</evidence>
<dbReference type="PRINTS" id="PR01498">
    <property type="entry name" value="SHAWCHANNEL"/>
</dbReference>
<dbReference type="GO" id="GO:0008076">
    <property type="term" value="C:voltage-gated potassium channel complex"/>
    <property type="evidence" value="ECO:0007669"/>
    <property type="project" value="InterPro"/>
</dbReference>
<dbReference type="GO" id="GO:0005251">
    <property type="term" value="F:delayed rectifier potassium channel activity"/>
    <property type="evidence" value="ECO:0007669"/>
    <property type="project" value="TreeGrafter"/>
</dbReference>
<evidence type="ECO:0000256" key="5">
    <source>
        <dbReference type="ARBA" id="ARBA00022826"/>
    </source>
</evidence>
<feature type="compositionally biased region" description="Acidic residues" evidence="12">
    <location>
        <begin position="451"/>
        <end position="462"/>
    </location>
</feature>
<dbReference type="Gene3D" id="1.20.120.350">
    <property type="entry name" value="Voltage-gated potassium channels. Chain C"/>
    <property type="match status" value="1"/>
</dbReference>
<dbReference type="SUPFAM" id="SSF81324">
    <property type="entry name" value="Voltage-gated potassium channels"/>
    <property type="match status" value="1"/>
</dbReference>
<dbReference type="InterPro" id="IPR011333">
    <property type="entry name" value="SKP1/BTB/POZ_sf"/>
</dbReference>
<proteinExistence type="predicted"/>
<evidence type="ECO:0000313" key="16">
    <source>
        <dbReference type="EMBL" id="KAK7093674.1"/>
    </source>
</evidence>
<feature type="compositionally biased region" description="Basic and acidic residues" evidence="12">
    <location>
        <begin position="501"/>
        <end position="514"/>
    </location>
</feature>
<keyword evidence="2" id="KW-0813">Transport</keyword>
<dbReference type="Proteomes" id="UP001374579">
    <property type="component" value="Unassembled WGS sequence"/>
</dbReference>
<evidence type="ECO:0000256" key="7">
    <source>
        <dbReference type="ARBA" id="ARBA00022958"/>
    </source>
</evidence>
<keyword evidence="3" id="KW-0633">Potassium transport</keyword>